<dbReference type="Pfam" id="PF10740">
    <property type="entry name" value="DUF2529"/>
    <property type="match status" value="1"/>
</dbReference>
<sequence length="166" mass="19027">MIKIFNTQLNGVFQKINNQETEIDIAARLLAQAILGEGKVYVKGFGDLKYFEEFATSSAERLPDSEKLITESVIDKTDRVLLMADVYDDAVIEYIADLDQQDIDYVLICNKDERISSMNFIDLSTPRALVPTEDFSRIITPHMMAMNYIYYILYATIKEMIDDENA</sequence>
<gene>
    <name evidence="2" type="ORF">ERX27_07010</name>
</gene>
<name>A0A4R6BD49_9STAP</name>
<evidence type="ECO:0000313" key="3">
    <source>
        <dbReference type="Proteomes" id="UP000295310"/>
    </source>
</evidence>
<dbReference type="Proteomes" id="UP000295310">
    <property type="component" value="Unassembled WGS sequence"/>
</dbReference>
<evidence type="ECO:0000259" key="1">
    <source>
        <dbReference type="Pfam" id="PF10740"/>
    </source>
</evidence>
<dbReference type="OrthoDB" id="2737584at2"/>
<feature type="domain" description="DUF2529" evidence="1">
    <location>
        <begin position="1"/>
        <end position="161"/>
    </location>
</feature>
<evidence type="ECO:0000313" key="2">
    <source>
        <dbReference type="EMBL" id="TDL96771.1"/>
    </source>
</evidence>
<comment type="caution">
    <text evidence="2">The sequence shown here is derived from an EMBL/GenBank/DDBJ whole genome shotgun (WGS) entry which is preliminary data.</text>
</comment>
<dbReference type="EMBL" id="SCWA01000011">
    <property type="protein sequence ID" value="TDL96771.1"/>
    <property type="molecule type" value="Genomic_DNA"/>
</dbReference>
<keyword evidence="3" id="KW-1185">Reference proteome</keyword>
<protein>
    <submittedName>
        <fullName evidence="2">DUF2529 family protein</fullName>
    </submittedName>
</protein>
<dbReference type="InterPro" id="IPR019676">
    <property type="entry name" value="DUF2529"/>
</dbReference>
<accession>A0A4R6BD49</accession>
<dbReference type="Gene3D" id="3.40.50.10490">
    <property type="entry name" value="Glucose-6-phosphate isomerase like protein, domain 1"/>
    <property type="match status" value="1"/>
</dbReference>
<dbReference type="AlphaFoldDB" id="A0A4R6BD49"/>
<reference evidence="2 3" key="1">
    <citation type="submission" date="2019-01" db="EMBL/GenBank/DDBJ databases">
        <title>Draft genome sequences of the type strains of six Macrococcus species.</title>
        <authorList>
            <person name="Mazhar S."/>
            <person name="Altermann E."/>
            <person name="Hill C."/>
            <person name="Mcauliffe O."/>
        </authorList>
    </citation>
    <scope>NUCLEOTIDE SEQUENCE [LARGE SCALE GENOMIC DNA]</scope>
    <source>
        <strain evidence="2 3">CCM4811</strain>
    </source>
</reference>
<dbReference type="RefSeq" id="WP_133432124.1">
    <property type="nucleotide sequence ID" value="NZ_SCWA01000011.1"/>
</dbReference>
<organism evidence="2 3">
    <name type="scientific">Macrococcus brunensis</name>
    <dbReference type="NCBI Taxonomy" id="198483"/>
    <lineage>
        <taxon>Bacteria</taxon>
        <taxon>Bacillati</taxon>
        <taxon>Bacillota</taxon>
        <taxon>Bacilli</taxon>
        <taxon>Bacillales</taxon>
        <taxon>Staphylococcaceae</taxon>
        <taxon>Macrococcus</taxon>
    </lineage>
</organism>
<proteinExistence type="predicted"/>